<dbReference type="RefSeq" id="WP_140002624.1">
    <property type="nucleotide sequence ID" value="NZ_CP040946.1"/>
</dbReference>
<dbReference type="SUPFAM" id="SSF51182">
    <property type="entry name" value="RmlC-like cupins"/>
    <property type="match status" value="1"/>
</dbReference>
<dbReference type="EMBL" id="CP040946">
    <property type="protein sequence ID" value="QDC43509.1"/>
    <property type="molecule type" value="Genomic_DNA"/>
</dbReference>
<accession>A0A5B8CQM5</accession>
<dbReference type="OrthoDB" id="345639at2"/>
<gene>
    <name evidence="2" type="ORF">FIU01_02500</name>
</gene>
<dbReference type="Pfam" id="PF12973">
    <property type="entry name" value="Cupin_7"/>
    <property type="match status" value="1"/>
</dbReference>
<organism evidence="2 3">
    <name type="scientific">Methylophilus medardicus</name>
    <dbReference type="NCBI Taxonomy" id="2588534"/>
    <lineage>
        <taxon>Bacteria</taxon>
        <taxon>Pseudomonadati</taxon>
        <taxon>Pseudomonadota</taxon>
        <taxon>Betaproteobacteria</taxon>
        <taxon>Nitrosomonadales</taxon>
        <taxon>Methylophilaceae</taxon>
        <taxon>Methylophilus</taxon>
    </lineage>
</organism>
<name>A0A5B8CQM5_9PROT</name>
<dbReference type="AlphaFoldDB" id="A0A5B8CQM5"/>
<dbReference type="Proteomes" id="UP000311008">
    <property type="component" value="Chromosome"/>
</dbReference>
<evidence type="ECO:0000313" key="3">
    <source>
        <dbReference type="Proteomes" id="UP000311008"/>
    </source>
</evidence>
<dbReference type="InterPro" id="IPR014710">
    <property type="entry name" value="RmlC-like_jellyroll"/>
</dbReference>
<evidence type="ECO:0000259" key="1">
    <source>
        <dbReference type="Pfam" id="PF12973"/>
    </source>
</evidence>
<protein>
    <recommendedName>
        <fullName evidence="1">ChrR-like cupin domain-containing protein</fullName>
    </recommendedName>
</protein>
<reference evidence="3" key="1">
    <citation type="journal article" date="2019" name="ISME J.">
        <title>Evolution in action: habitat transition from sediment to the pelagial leads to genome streamlining in Methylophilaceae.</title>
        <authorList>
            <person name="Salcher M."/>
            <person name="Schaefle D."/>
            <person name="Kaspar M."/>
            <person name="Neuenschwander S.M."/>
            <person name="Ghai R."/>
        </authorList>
    </citation>
    <scope>NUCLEOTIDE SEQUENCE [LARGE SCALE GENOMIC DNA]</scope>
    <source>
        <strain evidence="3">MMS-M-51</strain>
    </source>
</reference>
<dbReference type="InterPro" id="IPR025979">
    <property type="entry name" value="ChrR-like_cupin_dom"/>
</dbReference>
<dbReference type="KEGG" id="mmec:FIU01_02500"/>
<sequence>MNKPESLEFDLFLELFEATPVVTPAASVKERIKTKLMQRVAQSRGAQFFVFEEQGNWKSFKQGIHIKILKSDAKSKSFLLKLDQNTIIPYHDHQKNEETFVVDGEAWLDGVHCKNGDFHFAGAGTFHKEIRTEQGCTLLIKTY</sequence>
<evidence type="ECO:0000313" key="2">
    <source>
        <dbReference type="EMBL" id="QDC43509.1"/>
    </source>
</evidence>
<dbReference type="Gene3D" id="2.60.120.10">
    <property type="entry name" value="Jelly Rolls"/>
    <property type="match status" value="1"/>
</dbReference>
<keyword evidence="3" id="KW-1185">Reference proteome</keyword>
<feature type="domain" description="ChrR-like cupin" evidence="1">
    <location>
        <begin position="49"/>
        <end position="142"/>
    </location>
</feature>
<dbReference type="InterPro" id="IPR011051">
    <property type="entry name" value="RmlC_Cupin_sf"/>
</dbReference>
<proteinExistence type="predicted"/>